<dbReference type="AlphaFoldDB" id="A0A918TY37"/>
<dbReference type="EMBL" id="BMXI01000029">
    <property type="protein sequence ID" value="GHC67873.1"/>
    <property type="molecule type" value="Genomic_DNA"/>
</dbReference>
<sequence length="131" mass="14912">MTEWSSTDIEDILESQFVALDCEPKYEAHELLCEFGGLLYNLTIYPQIELVHLRADSKNTQKATPQFEFSLRCDRIRTGDGGYESRAIYFDFLDGVDAEGVSRSTRLVIDRLRSGDLYIWPVIGPSDPALE</sequence>
<protein>
    <submittedName>
        <fullName evidence="1">Uncharacterized protein</fullName>
    </submittedName>
</protein>
<keyword evidence="2" id="KW-1185">Reference proteome</keyword>
<name>A0A918TY37_9BACT</name>
<proteinExistence type="predicted"/>
<reference evidence="1" key="1">
    <citation type="journal article" date="2014" name="Int. J. Syst. Evol. Microbiol.">
        <title>Complete genome sequence of Corynebacterium casei LMG S-19264T (=DSM 44701T), isolated from a smear-ripened cheese.</title>
        <authorList>
            <consortium name="US DOE Joint Genome Institute (JGI-PGF)"/>
            <person name="Walter F."/>
            <person name="Albersmeier A."/>
            <person name="Kalinowski J."/>
            <person name="Ruckert C."/>
        </authorList>
    </citation>
    <scope>NUCLEOTIDE SEQUENCE</scope>
    <source>
        <strain evidence="1">KCTC 12988</strain>
    </source>
</reference>
<accession>A0A918TY37</accession>
<evidence type="ECO:0000313" key="1">
    <source>
        <dbReference type="EMBL" id="GHC67873.1"/>
    </source>
</evidence>
<dbReference type="Proteomes" id="UP000644507">
    <property type="component" value="Unassembled WGS sequence"/>
</dbReference>
<reference evidence="1" key="2">
    <citation type="submission" date="2020-09" db="EMBL/GenBank/DDBJ databases">
        <authorList>
            <person name="Sun Q."/>
            <person name="Kim S."/>
        </authorList>
    </citation>
    <scope>NUCLEOTIDE SEQUENCE</scope>
    <source>
        <strain evidence="1">KCTC 12988</strain>
    </source>
</reference>
<comment type="caution">
    <text evidence="1">The sequence shown here is derived from an EMBL/GenBank/DDBJ whole genome shotgun (WGS) entry which is preliminary data.</text>
</comment>
<organism evidence="1 2">
    <name type="scientific">Roseibacillus persicicus</name>
    <dbReference type="NCBI Taxonomy" id="454148"/>
    <lineage>
        <taxon>Bacteria</taxon>
        <taxon>Pseudomonadati</taxon>
        <taxon>Verrucomicrobiota</taxon>
        <taxon>Verrucomicrobiia</taxon>
        <taxon>Verrucomicrobiales</taxon>
        <taxon>Verrucomicrobiaceae</taxon>
        <taxon>Roseibacillus</taxon>
    </lineage>
</organism>
<evidence type="ECO:0000313" key="2">
    <source>
        <dbReference type="Proteomes" id="UP000644507"/>
    </source>
</evidence>
<gene>
    <name evidence="1" type="ORF">GCM10007100_40000</name>
</gene>